<accession>I4A306</accession>
<feature type="transmembrane region" description="Helical" evidence="1">
    <location>
        <begin position="7"/>
        <end position="30"/>
    </location>
</feature>
<keyword evidence="1" id="KW-1133">Transmembrane helix</keyword>
<dbReference type="RefSeq" id="WP_014791842.1">
    <property type="nucleotide sequence ID" value="NC_018016.1"/>
</dbReference>
<gene>
    <name evidence="2" type="ordered locus">Ornrh_2209</name>
</gene>
<dbReference type="GeneID" id="97258790"/>
<proteinExistence type="predicted"/>
<keyword evidence="1" id="KW-0472">Membrane</keyword>
<evidence type="ECO:0000313" key="3">
    <source>
        <dbReference type="Proteomes" id="UP000006051"/>
    </source>
</evidence>
<dbReference type="EMBL" id="CP003283">
    <property type="protein sequence ID" value="AFL98340.1"/>
    <property type="molecule type" value="Genomic_DNA"/>
</dbReference>
<dbReference type="KEGG" id="orh:Ornrh_2209"/>
<dbReference type="HOGENOM" id="CLU_2181208_0_0_10"/>
<feature type="transmembrane region" description="Helical" evidence="1">
    <location>
        <begin position="36"/>
        <end position="53"/>
    </location>
</feature>
<dbReference type="AlphaFoldDB" id="I4A306"/>
<dbReference type="STRING" id="867902.Ornrh_2209"/>
<reference evidence="2 3" key="1">
    <citation type="submission" date="2012-06" db="EMBL/GenBank/DDBJ databases">
        <title>The complete genome of Ornithobacterium rhinotracheale DSM 15997.</title>
        <authorList>
            <consortium name="US DOE Joint Genome Institute (JGI-PGF)"/>
            <person name="Lucas S."/>
            <person name="Copeland A."/>
            <person name="Lapidus A."/>
            <person name="Goodwin L."/>
            <person name="Pitluck S."/>
            <person name="Peters L."/>
            <person name="Mikhailova N."/>
            <person name="Teshima H."/>
            <person name="Kyrpides N."/>
            <person name="Mavromatis K."/>
            <person name="Pagani I."/>
            <person name="Ivanova N."/>
            <person name="Ovchinnikova G."/>
            <person name="Zeytun A."/>
            <person name="Detter J.C."/>
            <person name="Han C."/>
            <person name="Land M."/>
            <person name="Hauser L."/>
            <person name="Markowitz V."/>
            <person name="Cheng J.-F."/>
            <person name="Hugenholtz P."/>
            <person name="Woyke T."/>
            <person name="Wu D."/>
            <person name="Lang E."/>
            <person name="Kopitz M."/>
            <person name="Brambilla E."/>
            <person name="Klenk H.-P."/>
            <person name="Eisen J.A."/>
        </authorList>
    </citation>
    <scope>NUCLEOTIDE SEQUENCE [LARGE SCALE GENOMIC DNA]</scope>
    <source>
        <strain evidence="3">ATCC 51463 / DSM 15997 / CCUG 23171 / LMG 9086</strain>
    </source>
</reference>
<protein>
    <submittedName>
        <fullName evidence="2">Uncharacterized protein</fullName>
    </submittedName>
</protein>
<evidence type="ECO:0000256" key="1">
    <source>
        <dbReference type="SAM" id="Phobius"/>
    </source>
</evidence>
<evidence type="ECO:0000313" key="2">
    <source>
        <dbReference type="EMBL" id="AFL98340.1"/>
    </source>
</evidence>
<dbReference type="Proteomes" id="UP000006051">
    <property type="component" value="Chromosome"/>
</dbReference>
<dbReference type="GeneID" id="71570282"/>
<organism evidence="2 3">
    <name type="scientific">Ornithobacterium rhinotracheale (strain ATCC 51463 / DSM 15997 / CCUG 23171 / CIP 104009 / LMG 9086)</name>
    <dbReference type="NCBI Taxonomy" id="867902"/>
    <lineage>
        <taxon>Bacteria</taxon>
        <taxon>Pseudomonadati</taxon>
        <taxon>Bacteroidota</taxon>
        <taxon>Flavobacteriia</taxon>
        <taxon>Flavobacteriales</taxon>
        <taxon>Weeksellaceae</taxon>
        <taxon>Ornithobacterium</taxon>
    </lineage>
</organism>
<sequence length="109" mass="13020">MKEILKIGIFIFIIILLFPETFLGITLFGFIIFKDILLILTILCVFLIPILLVKNWSKNETCSTRENIKPTEKKFNSEDFYQKNTFLSKKKNCDATLRKKRLKKYRFYN</sequence>
<keyword evidence="1" id="KW-0812">Transmembrane</keyword>
<name>I4A306_ORNRL</name>
<keyword evidence="3" id="KW-1185">Reference proteome</keyword>